<dbReference type="InterPro" id="IPR032508">
    <property type="entry name" value="FecR_C"/>
</dbReference>
<dbReference type="PANTHER" id="PTHR30273:SF2">
    <property type="entry name" value="PROTEIN FECR"/>
    <property type="match status" value="1"/>
</dbReference>
<sequence>MDQEKLKRFLNNQTTPLENREIRDWLDKKGSEEQFLRKLREDWDFQRAAEVSSSRREKILDQIHKATLKPSGVNHTFYFIGKFGRMAASFLLLLFSGYFLLELGFREIEPEPVTEVAPYPIRKSTGAGEKMRLLLPDKSELILNSLSSITFYSDYGTSNREITLEGEAFFSVESNQKKPFIVRSGDVITTALGTAFNVYARKEAVRVALTAGKVEVARDAQLLSLLPGEMASEKKDRQYELIKEKFDPEQTTLWKEGKIRFQSKPFSEIIHTLESWYGVEFQVKAFEDRKVTGLFNNESLDDILTGLSFSLGFEYQIDEKRVQIKF</sequence>
<proteinExistence type="predicted"/>
<protein>
    <submittedName>
        <fullName evidence="3">FecR family protein</fullName>
    </submittedName>
</protein>
<evidence type="ECO:0000259" key="2">
    <source>
        <dbReference type="Pfam" id="PF16344"/>
    </source>
</evidence>
<organism evidence="3 4">
    <name type="scientific">Cyclobacterium lianum</name>
    <dbReference type="NCBI Taxonomy" id="388280"/>
    <lineage>
        <taxon>Bacteria</taxon>
        <taxon>Pseudomonadati</taxon>
        <taxon>Bacteroidota</taxon>
        <taxon>Cytophagia</taxon>
        <taxon>Cytophagales</taxon>
        <taxon>Cyclobacteriaceae</taxon>
        <taxon>Cyclobacterium</taxon>
    </lineage>
</organism>
<dbReference type="GO" id="GO:0016989">
    <property type="term" value="F:sigma factor antagonist activity"/>
    <property type="evidence" value="ECO:0007669"/>
    <property type="project" value="TreeGrafter"/>
</dbReference>
<dbReference type="InterPro" id="IPR006860">
    <property type="entry name" value="FecR"/>
</dbReference>
<dbReference type="EMBL" id="FRCY01000021">
    <property type="protein sequence ID" value="SHN32989.1"/>
    <property type="molecule type" value="Genomic_DNA"/>
</dbReference>
<reference evidence="3 4" key="1">
    <citation type="submission" date="2016-11" db="EMBL/GenBank/DDBJ databases">
        <authorList>
            <person name="Jaros S."/>
            <person name="Januszkiewicz K."/>
            <person name="Wedrychowicz H."/>
        </authorList>
    </citation>
    <scope>NUCLEOTIDE SEQUENCE [LARGE SCALE GENOMIC DNA]</scope>
    <source>
        <strain evidence="3 4">CGMCC 1.6102</strain>
    </source>
</reference>
<evidence type="ECO:0000259" key="1">
    <source>
        <dbReference type="Pfam" id="PF04773"/>
    </source>
</evidence>
<dbReference type="Gene3D" id="2.60.120.1440">
    <property type="match status" value="1"/>
</dbReference>
<feature type="domain" description="FecR protein" evidence="1">
    <location>
        <begin position="124"/>
        <end position="215"/>
    </location>
</feature>
<dbReference type="Pfam" id="PF16344">
    <property type="entry name" value="FecR_C"/>
    <property type="match status" value="1"/>
</dbReference>
<dbReference type="AlphaFoldDB" id="A0A1M7QNB3"/>
<dbReference type="RefSeq" id="WP_073097855.1">
    <property type="nucleotide sequence ID" value="NZ_FRCY01000021.1"/>
</dbReference>
<dbReference type="STRING" id="388280.SAMN04488057_1219"/>
<dbReference type="Pfam" id="PF04773">
    <property type="entry name" value="FecR"/>
    <property type="match status" value="1"/>
</dbReference>
<keyword evidence="4" id="KW-1185">Reference proteome</keyword>
<dbReference type="OrthoDB" id="1099916at2"/>
<dbReference type="InterPro" id="IPR012373">
    <property type="entry name" value="Ferrdict_sens_TM"/>
</dbReference>
<name>A0A1M7QNB3_9BACT</name>
<dbReference type="Gene3D" id="3.55.50.30">
    <property type="match status" value="1"/>
</dbReference>
<gene>
    <name evidence="3" type="ORF">SAMN04488057_1219</name>
</gene>
<dbReference type="Proteomes" id="UP000184513">
    <property type="component" value="Unassembled WGS sequence"/>
</dbReference>
<evidence type="ECO:0000313" key="4">
    <source>
        <dbReference type="Proteomes" id="UP000184513"/>
    </source>
</evidence>
<dbReference type="PANTHER" id="PTHR30273">
    <property type="entry name" value="PERIPLASMIC SIGNAL SENSOR AND SIGMA FACTOR ACTIVATOR FECR-RELATED"/>
    <property type="match status" value="1"/>
</dbReference>
<dbReference type="PIRSF" id="PIRSF018266">
    <property type="entry name" value="FecR"/>
    <property type="match status" value="1"/>
</dbReference>
<evidence type="ECO:0000313" key="3">
    <source>
        <dbReference type="EMBL" id="SHN32989.1"/>
    </source>
</evidence>
<feature type="domain" description="Protein FecR C-terminal" evidence="2">
    <location>
        <begin position="258"/>
        <end position="324"/>
    </location>
</feature>
<accession>A0A1M7QNB3</accession>